<dbReference type="GO" id="GO:0031146">
    <property type="term" value="P:SCF-dependent proteasomal ubiquitin-dependent protein catabolic process"/>
    <property type="evidence" value="ECO:0007669"/>
    <property type="project" value="TreeGrafter"/>
</dbReference>
<dbReference type="FunFam" id="1.20.1280.50:FF:000013">
    <property type="entry name" value="F-box/LRR-repeat protein 20 isoform X1"/>
    <property type="match status" value="1"/>
</dbReference>
<evidence type="ECO:0000313" key="5">
    <source>
        <dbReference type="Ensembl" id="ENSOSIP00000022704.1"/>
    </source>
</evidence>
<evidence type="ECO:0000256" key="2">
    <source>
        <dbReference type="ARBA" id="ARBA00022786"/>
    </source>
</evidence>
<evidence type="ECO:0000259" key="4">
    <source>
        <dbReference type="PROSITE" id="PS50181"/>
    </source>
</evidence>
<dbReference type="CDD" id="cd22115">
    <property type="entry name" value="F-box_FBXL2-like"/>
    <property type="match status" value="1"/>
</dbReference>
<sequence length="216" mass="24537">MVRSNDEAVINKKLPKELLLRIFSFLDVVTLCRCAQVSRSWNVLALDGSNWQRIDLFDFQRDIEGRVVENISKRCGGFLRKLSLRGCLGVGDSALRTFAQNCRNIELLSLNGCTKITDRFVPFVFHMFCNPDHFLMAAIVLCSTCSSLSKFCPKLKHLDLASCTSITNLSLKALRFSQQNPSSHQHLLKKSLIFFFLFFISCPSFLSVRVVTLWSS</sequence>
<protein>
    <submittedName>
        <fullName evidence="5">F-box and leucine-rich repeat protein 20</fullName>
    </submittedName>
</protein>
<dbReference type="InterPro" id="IPR032675">
    <property type="entry name" value="LRR_dom_sf"/>
</dbReference>
<keyword evidence="3" id="KW-0472">Membrane</keyword>
<dbReference type="InterPro" id="IPR006553">
    <property type="entry name" value="Leu-rich_rpt_Cys-con_subtyp"/>
</dbReference>
<dbReference type="Gene3D" id="3.80.10.10">
    <property type="entry name" value="Ribonuclease Inhibitor"/>
    <property type="match status" value="1"/>
</dbReference>
<dbReference type="SUPFAM" id="SSF52047">
    <property type="entry name" value="RNI-like"/>
    <property type="match status" value="1"/>
</dbReference>
<feature type="domain" description="F-box" evidence="4">
    <location>
        <begin position="8"/>
        <end position="54"/>
    </location>
</feature>
<keyword evidence="6" id="KW-1185">Reference proteome</keyword>
<dbReference type="GeneTree" id="ENSGT00940000153845"/>
<dbReference type="SMART" id="SM00367">
    <property type="entry name" value="LRR_CC"/>
    <property type="match status" value="3"/>
</dbReference>
<evidence type="ECO:0000313" key="6">
    <source>
        <dbReference type="Proteomes" id="UP000694383"/>
    </source>
</evidence>
<dbReference type="Gene3D" id="1.20.1280.50">
    <property type="match status" value="1"/>
</dbReference>
<accession>A0A8C7Y682</accession>
<dbReference type="InterPro" id="IPR001810">
    <property type="entry name" value="F-box_dom"/>
</dbReference>
<dbReference type="PANTHER" id="PTHR13318:SF178">
    <property type="entry name" value="OS02G0200900 PROTEIN"/>
    <property type="match status" value="1"/>
</dbReference>
<dbReference type="SUPFAM" id="SSF81383">
    <property type="entry name" value="F-box domain"/>
    <property type="match status" value="1"/>
</dbReference>
<evidence type="ECO:0000256" key="1">
    <source>
        <dbReference type="ARBA" id="ARBA00022614"/>
    </source>
</evidence>
<dbReference type="SMART" id="SM00256">
    <property type="entry name" value="FBOX"/>
    <property type="match status" value="1"/>
</dbReference>
<reference evidence="5" key="2">
    <citation type="submission" date="2025-09" db="UniProtKB">
        <authorList>
            <consortium name="Ensembl"/>
        </authorList>
    </citation>
    <scope>IDENTIFICATION</scope>
</reference>
<dbReference type="PANTHER" id="PTHR13318">
    <property type="entry name" value="PARTNER OF PAIRED, ISOFORM B-RELATED"/>
    <property type="match status" value="1"/>
</dbReference>
<feature type="transmembrane region" description="Helical" evidence="3">
    <location>
        <begin position="192"/>
        <end position="214"/>
    </location>
</feature>
<dbReference type="Proteomes" id="UP000694383">
    <property type="component" value="Unplaced"/>
</dbReference>
<reference evidence="5" key="1">
    <citation type="submission" date="2025-08" db="UniProtKB">
        <authorList>
            <consortium name="Ensembl"/>
        </authorList>
    </citation>
    <scope>IDENTIFICATION</scope>
</reference>
<proteinExistence type="predicted"/>
<keyword evidence="1" id="KW-0433">Leucine-rich repeat</keyword>
<dbReference type="InterPro" id="IPR036047">
    <property type="entry name" value="F-box-like_dom_sf"/>
</dbReference>
<organism evidence="5 6">
    <name type="scientific">Oryzias sinensis</name>
    <name type="common">Chinese medaka</name>
    <dbReference type="NCBI Taxonomy" id="183150"/>
    <lineage>
        <taxon>Eukaryota</taxon>
        <taxon>Metazoa</taxon>
        <taxon>Chordata</taxon>
        <taxon>Craniata</taxon>
        <taxon>Vertebrata</taxon>
        <taxon>Euteleostomi</taxon>
        <taxon>Actinopterygii</taxon>
        <taxon>Neopterygii</taxon>
        <taxon>Teleostei</taxon>
        <taxon>Neoteleostei</taxon>
        <taxon>Acanthomorphata</taxon>
        <taxon>Ovalentaria</taxon>
        <taxon>Atherinomorphae</taxon>
        <taxon>Beloniformes</taxon>
        <taxon>Adrianichthyidae</taxon>
        <taxon>Oryziinae</taxon>
        <taxon>Oryzias</taxon>
    </lineage>
</organism>
<dbReference type="Ensembl" id="ENSOSIT00000023982.1">
    <property type="protein sequence ID" value="ENSOSIP00000022704.1"/>
    <property type="gene ID" value="ENSOSIG00000011295.1"/>
</dbReference>
<name>A0A8C7Y682_9TELE</name>
<dbReference type="AlphaFoldDB" id="A0A8C7Y682"/>
<dbReference type="PROSITE" id="PS50181">
    <property type="entry name" value="FBOX"/>
    <property type="match status" value="1"/>
</dbReference>
<dbReference type="Pfam" id="PF12937">
    <property type="entry name" value="F-box-like"/>
    <property type="match status" value="1"/>
</dbReference>
<keyword evidence="2" id="KW-0833">Ubl conjugation pathway</keyword>
<evidence type="ECO:0000256" key="3">
    <source>
        <dbReference type="SAM" id="Phobius"/>
    </source>
</evidence>
<keyword evidence="3" id="KW-0812">Transmembrane</keyword>
<dbReference type="GO" id="GO:0019005">
    <property type="term" value="C:SCF ubiquitin ligase complex"/>
    <property type="evidence" value="ECO:0007669"/>
    <property type="project" value="TreeGrafter"/>
</dbReference>
<keyword evidence="3" id="KW-1133">Transmembrane helix</keyword>